<dbReference type="Pfam" id="PF08284">
    <property type="entry name" value="RVP_2"/>
    <property type="match status" value="1"/>
</dbReference>
<dbReference type="Gene3D" id="2.40.70.10">
    <property type="entry name" value="Acid Proteases"/>
    <property type="match status" value="1"/>
</dbReference>
<name>A0A7I8JZP6_SPIIN</name>
<dbReference type="Proteomes" id="UP000663760">
    <property type="component" value="Chromosome 1"/>
</dbReference>
<accession>A0A7I8JZP6</accession>
<protein>
    <submittedName>
        <fullName evidence="1">Uncharacterized protein</fullName>
    </submittedName>
</protein>
<dbReference type="OrthoDB" id="1939491at2759"/>
<dbReference type="AlphaFoldDB" id="A0A7I8JZP6"/>
<reference evidence="1" key="1">
    <citation type="submission" date="2020-02" db="EMBL/GenBank/DDBJ databases">
        <authorList>
            <person name="Scholz U."/>
            <person name="Mascher M."/>
            <person name="Fiebig A."/>
        </authorList>
    </citation>
    <scope>NUCLEOTIDE SEQUENCE</scope>
</reference>
<gene>
    <name evidence="1" type="ORF">SI8410_01001549</name>
</gene>
<keyword evidence="2" id="KW-1185">Reference proteome</keyword>
<dbReference type="CDD" id="cd00303">
    <property type="entry name" value="retropepsin_like"/>
    <property type="match status" value="1"/>
</dbReference>
<evidence type="ECO:0000313" key="2">
    <source>
        <dbReference type="Proteomes" id="UP000663760"/>
    </source>
</evidence>
<dbReference type="InterPro" id="IPR021109">
    <property type="entry name" value="Peptidase_aspartic_dom_sf"/>
</dbReference>
<dbReference type="EMBL" id="LR746264">
    <property type="protein sequence ID" value="CAA7389527.1"/>
    <property type="molecule type" value="Genomic_DNA"/>
</dbReference>
<proteinExistence type="predicted"/>
<evidence type="ECO:0000313" key="1">
    <source>
        <dbReference type="EMBL" id="CAA7389527.1"/>
    </source>
</evidence>
<organism evidence="1 2">
    <name type="scientific">Spirodela intermedia</name>
    <name type="common">Intermediate duckweed</name>
    <dbReference type="NCBI Taxonomy" id="51605"/>
    <lineage>
        <taxon>Eukaryota</taxon>
        <taxon>Viridiplantae</taxon>
        <taxon>Streptophyta</taxon>
        <taxon>Embryophyta</taxon>
        <taxon>Tracheophyta</taxon>
        <taxon>Spermatophyta</taxon>
        <taxon>Magnoliopsida</taxon>
        <taxon>Liliopsida</taxon>
        <taxon>Araceae</taxon>
        <taxon>Lemnoideae</taxon>
        <taxon>Spirodela</taxon>
    </lineage>
</organism>
<sequence length="121" mass="13642">MTRTQLSLVMAHGQPPLAKAIQATHRRLLFVEAAAINTITTRVLVDSKATHNFLSKREVSCLRLRLVQINNRIKVVNSKPQASVGLAPQLDFLVLWMDNFDVMLGTDFVVKANVMIFLHYN</sequence>